<dbReference type="PANTHER" id="PTHR45625">
    <property type="entry name" value="PEPTIDYL-PROLYL CIS-TRANS ISOMERASE-RELATED"/>
    <property type="match status" value="1"/>
</dbReference>
<gene>
    <name evidence="6" type="ORF">Z517_09414</name>
</gene>
<name>A0A0D2GEC4_9EURO</name>
<dbReference type="HOGENOM" id="CLU_1165836_0_0_1"/>
<dbReference type="GeneID" id="25308904"/>
<feature type="domain" description="PPIase cyclophilin-type" evidence="5">
    <location>
        <begin position="18"/>
        <end position="92"/>
    </location>
</feature>
<dbReference type="Pfam" id="PF00160">
    <property type="entry name" value="Pro_isomerase"/>
    <property type="match status" value="1"/>
</dbReference>
<protein>
    <recommendedName>
        <fullName evidence="4">Peptidyl-prolyl cis-trans isomerase</fullName>
        <shortName evidence="4">PPIase</shortName>
        <ecNumber evidence="4">5.2.1.8</ecNumber>
    </recommendedName>
</protein>
<keyword evidence="3 4" id="KW-0413">Isomerase</keyword>
<keyword evidence="7" id="KW-1185">Reference proteome</keyword>
<comment type="similarity">
    <text evidence="4">Belongs to the cyclophilin-type PPIase family.</text>
</comment>
<dbReference type="EMBL" id="KN846974">
    <property type="protein sequence ID" value="KIW76970.1"/>
    <property type="molecule type" value="Genomic_DNA"/>
</dbReference>
<evidence type="ECO:0000256" key="3">
    <source>
        <dbReference type="ARBA" id="ARBA00023235"/>
    </source>
</evidence>
<evidence type="ECO:0000256" key="4">
    <source>
        <dbReference type="RuleBase" id="RU363019"/>
    </source>
</evidence>
<dbReference type="RefSeq" id="XP_013280778.1">
    <property type="nucleotide sequence ID" value="XM_013425324.1"/>
</dbReference>
<reference evidence="6 7" key="1">
    <citation type="submission" date="2015-01" db="EMBL/GenBank/DDBJ databases">
        <title>The Genome Sequence of Fonsecaea pedrosoi CBS 271.37.</title>
        <authorList>
            <consortium name="The Broad Institute Genomics Platform"/>
            <person name="Cuomo C."/>
            <person name="de Hoog S."/>
            <person name="Gorbushina A."/>
            <person name="Stielow B."/>
            <person name="Teixiera M."/>
            <person name="Abouelleil A."/>
            <person name="Chapman S.B."/>
            <person name="Priest M."/>
            <person name="Young S.K."/>
            <person name="Wortman J."/>
            <person name="Nusbaum C."/>
            <person name="Birren B."/>
        </authorList>
    </citation>
    <scope>NUCLEOTIDE SEQUENCE [LARGE SCALE GENOMIC DNA]</scope>
    <source>
        <strain evidence="6 7">CBS 271.37</strain>
    </source>
</reference>
<evidence type="ECO:0000313" key="6">
    <source>
        <dbReference type="EMBL" id="KIW76970.1"/>
    </source>
</evidence>
<dbReference type="PRINTS" id="PR00153">
    <property type="entry name" value="CSAPPISMRASE"/>
</dbReference>
<dbReference type="SUPFAM" id="SSF50891">
    <property type="entry name" value="Cyclophilin-like"/>
    <property type="match status" value="1"/>
</dbReference>
<accession>A0A0D2GEC4</accession>
<comment type="catalytic activity">
    <reaction evidence="1 4">
        <text>[protein]-peptidylproline (omega=180) = [protein]-peptidylproline (omega=0)</text>
        <dbReference type="Rhea" id="RHEA:16237"/>
        <dbReference type="Rhea" id="RHEA-COMP:10747"/>
        <dbReference type="Rhea" id="RHEA-COMP:10748"/>
        <dbReference type="ChEBI" id="CHEBI:83833"/>
        <dbReference type="ChEBI" id="CHEBI:83834"/>
        <dbReference type="EC" id="5.2.1.8"/>
    </reaction>
</comment>
<dbReference type="GO" id="GO:0003755">
    <property type="term" value="F:peptidyl-prolyl cis-trans isomerase activity"/>
    <property type="evidence" value="ECO:0007669"/>
    <property type="project" value="UniProtKB-UniRule"/>
</dbReference>
<dbReference type="PROSITE" id="PS50072">
    <property type="entry name" value="CSA_PPIASE_2"/>
    <property type="match status" value="1"/>
</dbReference>
<dbReference type="AlphaFoldDB" id="A0A0D2GEC4"/>
<dbReference type="PANTHER" id="PTHR45625:SF4">
    <property type="entry name" value="PEPTIDYLPROLYL ISOMERASE DOMAIN AND WD REPEAT-CONTAINING PROTEIN 1"/>
    <property type="match status" value="1"/>
</dbReference>
<proteinExistence type="inferred from homology"/>
<evidence type="ECO:0000256" key="2">
    <source>
        <dbReference type="ARBA" id="ARBA00023110"/>
    </source>
</evidence>
<comment type="function">
    <text evidence="4">PPIases accelerate the folding of proteins. It catalyzes the cis-trans isomerization of proline imidic peptide bonds in oligopeptides.</text>
</comment>
<dbReference type="InterPro" id="IPR044666">
    <property type="entry name" value="Cyclophilin_A-like"/>
</dbReference>
<dbReference type="InterPro" id="IPR029000">
    <property type="entry name" value="Cyclophilin-like_dom_sf"/>
</dbReference>
<dbReference type="GO" id="GO:0071013">
    <property type="term" value="C:catalytic step 2 spliceosome"/>
    <property type="evidence" value="ECO:0007669"/>
    <property type="project" value="TreeGrafter"/>
</dbReference>
<dbReference type="InterPro" id="IPR002130">
    <property type="entry name" value="Cyclophilin-type_PPIase_dom"/>
</dbReference>
<keyword evidence="2 4" id="KW-0697">Rotamase</keyword>
<dbReference type="EC" id="5.2.1.8" evidence="4"/>
<evidence type="ECO:0000259" key="5">
    <source>
        <dbReference type="PROSITE" id="PS50072"/>
    </source>
</evidence>
<dbReference type="STRING" id="1442368.A0A0D2GEC4"/>
<organism evidence="6 7">
    <name type="scientific">Fonsecaea pedrosoi CBS 271.37</name>
    <dbReference type="NCBI Taxonomy" id="1442368"/>
    <lineage>
        <taxon>Eukaryota</taxon>
        <taxon>Fungi</taxon>
        <taxon>Dikarya</taxon>
        <taxon>Ascomycota</taxon>
        <taxon>Pezizomycotina</taxon>
        <taxon>Eurotiomycetes</taxon>
        <taxon>Chaetothyriomycetidae</taxon>
        <taxon>Chaetothyriales</taxon>
        <taxon>Herpotrichiellaceae</taxon>
        <taxon>Fonsecaea</taxon>
    </lineage>
</organism>
<sequence length="238" mass="26599">MDPDDERTSLLAQWEYCNNVIFHRIIPNFMIQTGDPIGTGRGGSSIYGDKFTDETSPSLKHTGAGVLGMANSGKDKNGSQFSIALAKNLYHLRPSNLLPRPLLLDFLRRHMSLCNLSTFCSRPKTWPRTRGWWSDWAAILTPSMFLSPAILAGAGLYTVGIMGSIAFTRATTVRTLAWTDESRTDRYEHDSITYESIIRKLLRPADLAAPNAQAVQRRASQQKSVEAQVALRRRSTRL</sequence>
<evidence type="ECO:0000313" key="7">
    <source>
        <dbReference type="Proteomes" id="UP000053029"/>
    </source>
</evidence>
<evidence type="ECO:0000256" key="1">
    <source>
        <dbReference type="ARBA" id="ARBA00000971"/>
    </source>
</evidence>
<dbReference type="VEuPathDB" id="FungiDB:Z517_09414"/>
<dbReference type="Gene3D" id="2.40.100.10">
    <property type="entry name" value="Cyclophilin-like"/>
    <property type="match status" value="1"/>
</dbReference>
<dbReference type="Proteomes" id="UP000053029">
    <property type="component" value="Unassembled WGS sequence"/>
</dbReference>